<evidence type="ECO:0000313" key="3">
    <source>
        <dbReference type="EMBL" id="TDO98264.1"/>
    </source>
</evidence>
<evidence type="ECO:0000259" key="2">
    <source>
        <dbReference type="Pfam" id="PF00892"/>
    </source>
</evidence>
<feature type="domain" description="EamA" evidence="2">
    <location>
        <begin position="156"/>
        <end position="286"/>
    </location>
</feature>
<organism evidence="3 4">
    <name type="scientific">Marinomonas balearica</name>
    <dbReference type="NCBI Taxonomy" id="491947"/>
    <lineage>
        <taxon>Bacteria</taxon>
        <taxon>Pseudomonadati</taxon>
        <taxon>Pseudomonadota</taxon>
        <taxon>Gammaproteobacteria</taxon>
        <taxon>Oceanospirillales</taxon>
        <taxon>Oceanospirillaceae</taxon>
        <taxon>Marinomonas</taxon>
    </lineage>
</organism>
<name>A0A4R6MA13_9GAMM</name>
<dbReference type="Proteomes" id="UP000294656">
    <property type="component" value="Unassembled WGS sequence"/>
</dbReference>
<dbReference type="PANTHER" id="PTHR22911:SF137">
    <property type="entry name" value="SOLUTE CARRIER FAMILY 35 MEMBER G2-RELATED"/>
    <property type="match status" value="1"/>
</dbReference>
<evidence type="ECO:0000313" key="4">
    <source>
        <dbReference type="Proteomes" id="UP000294656"/>
    </source>
</evidence>
<dbReference type="AlphaFoldDB" id="A0A4R6MA13"/>
<keyword evidence="1" id="KW-0812">Transmembrane</keyword>
<dbReference type="EMBL" id="SNXC01000011">
    <property type="protein sequence ID" value="TDO98264.1"/>
    <property type="molecule type" value="Genomic_DNA"/>
</dbReference>
<protein>
    <submittedName>
        <fullName evidence="3">EamA domain-containing membrane protein RarD</fullName>
    </submittedName>
</protein>
<feature type="transmembrane region" description="Helical" evidence="1">
    <location>
        <begin position="104"/>
        <end position="120"/>
    </location>
</feature>
<dbReference type="PANTHER" id="PTHR22911">
    <property type="entry name" value="ACYL-MALONYL CONDENSING ENZYME-RELATED"/>
    <property type="match status" value="1"/>
</dbReference>
<feature type="domain" description="EamA" evidence="2">
    <location>
        <begin position="7"/>
        <end position="142"/>
    </location>
</feature>
<dbReference type="Pfam" id="PF00892">
    <property type="entry name" value="EamA"/>
    <property type="match status" value="2"/>
</dbReference>
<comment type="caution">
    <text evidence="3">The sequence shown here is derived from an EMBL/GenBank/DDBJ whole genome shotgun (WGS) entry which is preliminary data.</text>
</comment>
<feature type="transmembrane region" description="Helical" evidence="1">
    <location>
        <begin position="125"/>
        <end position="143"/>
    </location>
</feature>
<keyword evidence="1" id="KW-0472">Membrane</keyword>
<dbReference type="SUPFAM" id="SSF103481">
    <property type="entry name" value="Multidrug resistance efflux transporter EmrE"/>
    <property type="match status" value="2"/>
</dbReference>
<keyword evidence="1" id="KW-1133">Transmembrane helix</keyword>
<dbReference type="RefSeq" id="WP_133503690.1">
    <property type="nucleotide sequence ID" value="NZ_SNXC01000011.1"/>
</dbReference>
<dbReference type="OrthoDB" id="5729944at2"/>
<dbReference type="InterPro" id="IPR037185">
    <property type="entry name" value="EmrE-like"/>
</dbReference>
<dbReference type="InterPro" id="IPR000620">
    <property type="entry name" value="EamA_dom"/>
</dbReference>
<feature type="transmembrane region" description="Helical" evidence="1">
    <location>
        <begin position="74"/>
        <end position="92"/>
    </location>
</feature>
<feature type="transmembrane region" description="Helical" evidence="1">
    <location>
        <begin position="155"/>
        <end position="174"/>
    </location>
</feature>
<keyword evidence="4" id="KW-1185">Reference proteome</keyword>
<feature type="transmembrane region" description="Helical" evidence="1">
    <location>
        <begin position="269"/>
        <end position="289"/>
    </location>
</feature>
<accession>A0A4R6MA13</accession>
<reference evidence="3 4" key="1">
    <citation type="submission" date="2019-03" db="EMBL/GenBank/DDBJ databases">
        <title>Genomic Encyclopedia of Type Strains, Phase III (KMG-III): the genomes of soil and plant-associated and newly described type strains.</title>
        <authorList>
            <person name="Whitman W."/>
        </authorList>
    </citation>
    <scope>NUCLEOTIDE SEQUENCE [LARGE SCALE GENOMIC DNA]</scope>
    <source>
        <strain evidence="3 4">CECT 7378</strain>
    </source>
</reference>
<feature type="transmembrane region" description="Helical" evidence="1">
    <location>
        <begin position="183"/>
        <end position="203"/>
    </location>
</feature>
<feature type="transmembrane region" description="Helical" evidence="1">
    <location>
        <begin position="246"/>
        <end position="263"/>
    </location>
</feature>
<feature type="transmembrane region" description="Helical" evidence="1">
    <location>
        <begin position="215"/>
        <end position="234"/>
    </location>
</feature>
<gene>
    <name evidence="3" type="ORF">DFP79_1905</name>
</gene>
<feature type="transmembrane region" description="Helical" evidence="1">
    <location>
        <begin position="34"/>
        <end position="54"/>
    </location>
</feature>
<dbReference type="GO" id="GO:0016020">
    <property type="term" value="C:membrane"/>
    <property type="evidence" value="ECO:0007669"/>
    <property type="project" value="InterPro"/>
</dbReference>
<sequence>MTNQKQAMLFGLGAVLLWSTVATAFSLALKHYSPVQLLLVATVTSFVFLLLIVIKNKEMTQLIEMGKTEWKTSLLLGAINPFVYYLILLYAYNQLPAQEAQAINYTWGIVLSFMAIPILGQKLRLADLIAAAFCYFGVLYIATRGNVLSLEFANLYGVGLALISTVIWALYWLINTKDKRPGLIGLTLNFSFALPLIVLYAIFTGELNHWPEQGLLPSVYIGFFEMGVSFILWNLAMKRADRTSQLANLIFLSPILSIVWLSQIANEPILISTLVGLVCILLGLTVQNWKKSKKA</sequence>
<evidence type="ECO:0000256" key="1">
    <source>
        <dbReference type="SAM" id="Phobius"/>
    </source>
</evidence>
<proteinExistence type="predicted"/>